<dbReference type="PANTHER" id="PTHR45680">
    <property type="entry name" value="NUCLEAR HORMONE RECEPTOR FAMILY"/>
    <property type="match status" value="1"/>
</dbReference>
<dbReference type="Gene3D" id="1.10.565.10">
    <property type="entry name" value="Retinoid X Receptor"/>
    <property type="match status" value="1"/>
</dbReference>
<protein>
    <submittedName>
        <fullName evidence="5">NR LBD domain-containing protein</fullName>
    </submittedName>
</protein>
<feature type="domain" description="NR LBD" evidence="4">
    <location>
        <begin position="64"/>
        <end position="321"/>
    </location>
</feature>
<dbReference type="EMBL" id="BX284605">
    <property type="protein sequence ID" value="CCD74247.1"/>
    <property type="molecule type" value="Genomic_DNA"/>
</dbReference>
<evidence type="ECO:0000259" key="4">
    <source>
        <dbReference type="PROSITE" id="PS51843"/>
    </source>
</evidence>
<dbReference type="GeneID" id="188977"/>
<dbReference type="ExpressionAtlas" id="B7E2K1">
    <property type="expression patterns" value="baseline and differential"/>
</dbReference>
<dbReference type="PANTHER" id="PTHR45680:SF32">
    <property type="entry name" value="NR LBD DOMAIN-CONTAINING PROTEIN-RELATED"/>
    <property type="match status" value="1"/>
</dbReference>
<dbReference type="Bgee" id="WBGene00020852">
    <property type="expression patterns" value="Expressed in germ line (C elegans) and 4 other cell types or tissues"/>
</dbReference>
<evidence type="ECO:0000256" key="3">
    <source>
        <dbReference type="ARBA" id="ARBA00023170"/>
    </source>
</evidence>
<dbReference type="Pfam" id="PF00104">
    <property type="entry name" value="Hormone_recep"/>
    <property type="match status" value="1"/>
</dbReference>
<dbReference type="OrthoDB" id="5816380at2759"/>
<evidence type="ECO:0000313" key="6">
    <source>
        <dbReference type="Proteomes" id="UP000001940"/>
    </source>
</evidence>
<keyword evidence="3" id="KW-0675">Receptor</keyword>
<dbReference type="CTD" id="188977"/>
<proteinExistence type="predicted"/>
<dbReference type="SMR" id="B7E2K1"/>
<dbReference type="HOGENOM" id="CLU_007368_7_1_1"/>
<accession>B7E2K1</accession>
<dbReference type="SUPFAM" id="SSF48508">
    <property type="entry name" value="Nuclear receptor ligand-binding domain"/>
    <property type="match status" value="1"/>
</dbReference>
<keyword evidence="6" id="KW-1185">Reference proteome</keyword>
<keyword evidence="2" id="KW-0804">Transcription</keyword>
<dbReference type="RefSeq" id="NP_001041173.1">
    <property type="nucleotide sequence ID" value="NM_001047708.3"/>
</dbReference>
<name>B7E2K1_CAEEL</name>
<dbReference type="Proteomes" id="UP000001940">
    <property type="component" value="Chromosome V"/>
</dbReference>
<dbReference type="InterPro" id="IPR051152">
    <property type="entry name" value="C.elegans_Orphan_NR"/>
</dbReference>
<gene>
    <name evidence="5 7" type="primary">nhr-228</name>
    <name evidence="5" type="ORF">CELE_T27B7.6</name>
    <name evidence="7" type="ORF">T27B7.6</name>
</gene>
<evidence type="ECO:0000256" key="2">
    <source>
        <dbReference type="ARBA" id="ARBA00023163"/>
    </source>
</evidence>
<dbReference type="WormBase" id="T27B7.6b">
    <property type="protein sequence ID" value="CE39785"/>
    <property type="gene ID" value="WBGene00020852"/>
    <property type="gene designation" value="nhr-228"/>
</dbReference>
<sequence>MGMDTTKFQFNRDNIPTAGQFQLPPQTFEAYVGRPEFLLFCDTDAPNSKVLIDVRYLLEEAGRLLNNGIITPIWAENQLKKLTQGFKHIKLDTDNIKKVETADQKEFMEMWEYYFITVTKWLMYFDEFQKLNRQIQMTMLQAIWHVFSKLHKYVATSAYQKATPRAKPTEVIIKDVMMDIETVNFDCSWMSDYPTKDVFKFLSAQACKEMDIVGTLHELDPTDLEITYLFAQLCFEYVGKRYQGDILRVAEQFQEILANDLHHYYVEEMNRPRYFQRLARLLKVNNAIQRAIWESRPKMELGRVFNVLKIEFSHPEMFEDSGYY</sequence>
<dbReference type="PROSITE" id="PS51843">
    <property type="entry name" value="NR_LBD"/>
    <property type="match status" value="1"/>
</dbReference>
<dbReference type="InterPro" id="IPR035500">
    <property type="entry name" value="NHR-like_dom_sf"/>
</dbReference>
<dbReference type="AlphaFoldDB" id="B7E2K1"/>
<dbReference type="InterPro" id="IPR000536">
    <property type="entry name" value="Nucl_hrmn_rcpt_lig-bd"/>
</dbReference>
<dbReference type="SMART" id="SM00430">
    <property type="entry name" value="HOLI"/>
    <property type="match status" value="1"/>
</dbReference>
<reference evidence="5 6" key="1">
    <citation type="journal article" date="1998" name="Science">
        <title>Genome sequence of the nematode C. elegans: a platform for investigating biology.</title>
        <authorList>
            <consortium name="The C. elegans sequencing consortium"/>
            <person name="Sulson J.E."/>
            <person name="Waterston R."/>
        </authorList>
    </citation>
    <scope>NUCLEOTIDE SEQUENCE [LARGE SCALE GENOMIC DNA]</scope>
    <source>
        <strain evidence="5 6">Bristol N2</strain>
    </source>
</reference>
<evidence type="ECO:0000313" key="7">
    <source>
        <dbReference type="WormBase" id="T27B7.6b"/>
    </source>
</evidence>
<evidence type="ECO:0000313" key="5">
    <source>
        <dbReference type="EMBL" id="CCD74247.1"/>
    </source>
</evidence>
<dbReference type="AGR" id="WB:WBGene00020852"/>
<organism evidence="5 6">
    <name type="scientific">Caenorhabditis elegans</name>
    <dbReference type="NCBI Taxonomy" id="6239"/>
    <lineage>
        <taxon>Eukaryota</taxon>
        <taxon>Metazoa</taxon>
        <taxon>Ecdysozoa</taxon>
        <taxon>Nematoda</taxon>
        <taxon>Chromadorea</taxon>
        <taxon>Rhabditida</taxon>
        <taxon>Rhabditina</taxon>
        <taxon>Rhabditomorpha</taxon>
        <taxon>Rhabditoidea</taxon>
        <taxon>Rhabditidae</taxon>
        <taxon>Peloderinae</taxon>
        <taxon>Caenorhabditis</taxon>
    </lineage>
</organism>
<keyword evidence="1" id="KW-0805">Transcription regulation</keyword>
<evidence type="ECO:0000256" key="1">
    <source>
        <dbReference type="ARBA" id="ARBA00023015"/>
    </source>
</evidence>